<protein>
    <submittedName>
        <fullName evidence="1">Uncharacterized protein</fullName>
    </submittedName>
</protein>
<gene>
    <name evidence="1" type="ORF">METZ01_LOCUS455676</name>
</gene>
<sequence>MDRTFQVQKDIQTDELHQMEAIKS</sequence>
<organism evidence="1">
    <name type="scientific">marine metagenome</name>
    <dbReference type="NCBI Taxonomy" id="408172"/>
    <lineage>
        <taxon>unclassified sequences</taxon>
        <taxon>metagenomes</taxon>
        <taxon>ecological metagenomes</taxon>
    </lineage>
</organism>
<name>A0A383A4X8_9ZZZZ</name>
<dbReference type="EMBL" id="UINC01189228">
    <property type="protein sequence ID" value="SVE02822.1"/>
    <property type="molecule type" value="Genomic_DNA"/>
</dbReference>
<reference evidence="1" key="1">
    <citation type="submission" date="2018-05" db="EMBL/GenBank/DDBJ databases">
        <authorList>
            <person name="Lanie J.A."/>
            <person name="Ng W.-L."/>
            <person name="Kazmierczak K.M."/>
            <person name="Andrzejewski T.M."/>
            <person name="Davidsen T.M."/>
            <person name="Wayne K.J."/>
            <person name="Tettelin H."/>
            <person name="Glass J.I."/>
            <person name="Rusch D."/>
            <person name="Podicherti R."/>
            <person name="Tsui H.-C.T."/>
            <person name="Winkler M.E."/>
        </authorList>
    </citation>
    <scope>NUCLEOTIDE SEQUENCE</scope>
</reference>
<evidence type="ECO:0000313" key="1">
    <source>
        <dbReference type="EMBL" id="SVE02822.1"/>
    </source>
</evidence>
<dbReference type="AlphaFoldDB" id="A0A383A4X8"/>
<proteinExistence type="predicted"/>
<accession>A0A383A4X8</accession>